<dbReference type="InterPro" id="IPR016181">
    <property type="entry name" value="Acyl_CoA_acyltransferase"/>
</dbReference>
<dbReference type="eggNOG" id="COG0456">
    <property type="taxonomic scope" value="Bacteria"/>
</dbReference>
<sequence>MKYTIRHLAPAEYPLLEDFLYNAIFIPDGVSPPPREIVKQPELQLYIKDFGKKPADIALCAEADGKVVGAVWVRIMEDYGHIDDNTPSFAISLYKEYRSRGIGTALMSKMLEELKNAGFAQASLAVQKANYAVKMYRKVGFETVGENDEEFIMLCRL</sequence>
<keyword evidence="2" id="KW-0808">Transferase</keyword>
<dbReference type="CDD" id="cd04301">
    <property type="entry name" value="NAT_SF"/>
    <property type="match status" value="1"/>
</dbReference>
<dbReference type="AlphaFoldDB" id="E9S9W6"/>
<proteinExistence type="predicted"/>
<dbReference type="InterPro" id="IPR050276">
    <property type="entry name" value="MshD_Acetyltransferase"/>
</dbReference>
<dbReference type="Gene3D" id="3.40.630.30">
    <property type="match status" value="1"/>
</dbReference>
<dbReference type="InterPro" id="IPR000182">
    <property type="entry name" value="GNAT_dom"/>
</dbReference>
<dbReference type="STRING" id="246199.CUS_6417"/>
<dbReference type="PANTHER" id="PTHR43617">
    <property type="entry name" value="L-AMINO ACID N-ACETYLTRANSFERASE"/>
    <property type="match status" value="1"/>
</dbReference>
<dbReference type="OrthoDB" id="9790865at2"/>
<evidence type="ECO:0000259" key="1">
    <source>
        <dbReference type="PROSITE" id="PS51186"/>
    </source>
</evidence>
<accession>E9S9W6</accession>
<evidence type="ECO:0000313" key="3">
    <source>
        <dbReference type="Proteomes" id="UP000004259"/>
    </source>
</evidence>
<dbReference type="GO" id="GO:0016747">
    <property type="term" value="F:acyltransferase activity, transferring groups other than amino-acyl groups"/>
    <property type="evidence" value="ECO:0007669"/>
    <property type="project" value="InterPro"/>
</dbReference>
<dbReference type="Proteomes" id="UP000004259">
    <property type="component" value="Unassembled WGS sequence"/>
</dbReference>
<dbReference type="SUPFAM" id="SSF55729">
    <property type="entry name" value="Acyl-CoA N-acyltransferases (Nat)"/>
    <property type="match status" value="1"/>
</dbReference>
<feature type="domain" description="N-acetyltransferase" evidence="1">
    <location>
        <begin position="3"/>
        <end position="157"/>
    </location>
</feature>
<dbReference type="PROSITE" id="PS51186">
    <property type="entry name" value="GNAT"/>
    <property type="match status" value="1"/>
</dbReference>
<keyword evidence="3" id="KW-1185">Reference proteome</keyword>
<organism evidence="2 3">
    <name type="scientific">Ruminococcus albus 8</name>
    <dbReference type="NCBI Taxonomy" id="246199"/>
    <lineage>
        <taxon>Bacteria</taxon>
        <taxon>Bacillati</taxon>
        <taxon>Bacillota</taxon>
        <taxon>Clostridia</taxon>
        <taxon>Eubacteriales</taxon>
        <taxon>Oscillospiraceae</taxon>
        <taxon>Ruminococcus</taxon>
    </lineage>
</organism>
<dbReference type="RefSeq" id="WP_002847805.1">
    <property type="nucleotide sequence ID" value="NZ_ADKM02000050.1"/>
</dbReference>
<name>E9S9W6_RUMAL</name>
<comment type="caution">
    <text evidence="2">The sequence shown here is derived from an EMBL/GenBank/DDBJ whole genome shotgun (WGS) entry which is preliminary data.</text>
</comment>
<gene>
    <name evidence="2" type="ORF">CUS_6417</name>
</gene>
<reference evidence="2 3" key="1">
    <citation type="submission" date="2011-02" db="EMBL/GenBank/DDBJ databases">
        <authorList>
            <person name="Nelson K.E."/>
            <person name="Sutton G."/>
            <person name="Torralba M."/>
            <person name="Durkin S."/>
            <person name="Harkins D."/>
            <person name="Montgomery R."/>
            <person name="Ziemer C."/>
            <person name="Klaassens E."/>
            <person name="Ocuiv P."/>
            <person name="Morrison M."/>
        </authorList>
    </citation>
    <scope>NUCLEOTIDE SEQUENCE [LARGE SCALE GENOMIC DNA]</scope>
    <source>
        <strain evidence="2 3">8</strain>
    </source>
</reference>
<protein>
    <submittedName>
        <fullName evidence="2">Acetyltransferase, GNAT family</fullName>
    </submittedName>
</protein>
<evidence type="ECO:0000313" key="2">
    <source>
        <dbReference type="EMBL" id="EGC03854.1"/>
    </source>
</evidence>
<dbReference type="PANTHER" id="PTHR43617:SF34">
    <property type="entry name" value="PUTATIVE-RELATED"/>
    <property type="match status" value="1"/>
</dbReference>
<dbReference type="Pfam" id="PF00583">
    <property type="entry name" value="Acetyltransf_1"/>
    <property type="match status" value="1"/>
</dbReference>
<dbReference type="EMBL" id="ADKM02000050">
    <property type="protein sequence ID" value="EGC03854.1"/>
    <property type="molecule type" value="Genomic_DNA"/>
</dbReference>